<feature type="signal peptide" evidence="6">
    <location>
        <begin position="1"/>
        <end position="18"/>
    </location>
</feature>
<dbReference type="EMBL" id="HE965803">
    <property type="protein sequence ID" value="CCJ49139.1"/>
    <property type="molecule type" value="Genomic_DNA"/>
</dbReference>
<dbReference type="PROSITE" id="PS51257">
    <property type="entry name" value="PROKAR_LIPOPROTEIN"/>
    <property type="match status" value="1"/>
</dbReference>
<accession>K0MH55</accession>
<evidence type="ECO:0000256" key="4">
    <source>
        <dbReference type="ARBA" id="ARBA00023139"/>
    </source>
</evidence>
<evidence type="ECO:0000256" key="5">
    <source>
        <dbReference type="ARBA" id="ARBA00023288"/>
    </source>
</evidence>
<dbReference type="AlphaFoldDB" id="K0MH55"/>
<dbReference type="InterPro" id="IPR010305">
    <property type="entry name" value="YgdI/YgdR-like"/>
</dbReference>
<dbReference type="InterPro" id="IPR010920">
    <property type="entry name" value="LSM_dom_sf"/>
</dbReference>
<evidence type="ECO:0000256" key="2">
    <source>
        <dbReference type="ARBA" id="ARBA00022729"/>
    </source>
</evidence>
<evidence type="ECO:0000313" key="9">
    <source>
        <dbReference type="Proteomes" id="UP000008035"/>
    </source>
</evidence>
<keyword evidence="3" id="KW-0472">Membrane</keyword>
<evidence type="ECO:0000256" key="3">
    <source>
        <dbReference type="ARBA" id="ARBA00023136"/>
    </source>
</evidence>
<dbReference type="Pfam" id="PF06004">
    <property type="entry name" value="DUF903"/>
    <property type="match status" value="1"/>
</dbReference>
<dbReference type="Gene3D" id="2.30.30.100">
    <property type="match status" value="1"/>
</dbReference>
<evidence type="ECO:0000259" key="7">
    <source>
        <dbReference type="Pfam" id="PF06004"/>
    </source>
</evidence>
<keyword evidence="4" id="KW-0564">Palmitate</keyword>
<proteinExistence type="predicted"/>
<keyword evidence="5 8" id="KW-0449">Lipoprotein</keyword>
<dbReference type="KEGG" id="bpar:BN117_1806"/>
<evidence type="ECO:0000256" key="1">
    <source>
        <dbReference type="ARBA" id="ARBA00022475"/>
    </source>
</evidence>
<dbReference type="HOGENOM" id="CLU_182841_3_0_4"/>
<gene>
    <name evidence="8" type="ordered locus">BN117_1806</name>
</gene>
<evidence type="ECO:0000313" key="8">
    <source>
        <dbReference type="EMBL" id="CCJ49139.1"/>
    </source>
</evidence>
<feature type="domain" description="Lipoprotein YgdI/YgdR-like SH3-like" evidence="7">
    <location>
        <begin position="31"/>
        <end position="78"/>
    </location>
</feature>
<keyword evidence="1" id="KW-1003">Cell membrane</keyword>
<dbReference type="InterPro" id="IPR047807">
    <property type="entry name" value="YgdI/YgdR-like_SH3-like"/>
</dbReference>
<dbReference type="Proteomes" id="UP000008035">
    <property type="component" value="Chromosome"/>
</dbReference>
<organism evidence="8 9">
    <name type="scientific">Bordetella parapertussis (strain Bpp5)</name>
    <dbReference type="NCBI Taxonomy" id="1208660"/>
    <lineage>
        <taxon>Bacteria</taxon>
        <taxon>Pseudomonadati</taxon>
        <taxon>Pseudomonadota</taxon>
        <taxon>Betaproteobacteria</taxon>
        <taxon>Burkholderiales</taxon>
        <taxon>Alcaligenaceae</taxon>
        <taxon>Bordetella</taxon>
    </lineage>
</organism>
<reference evidence="8 9" key="1">
    <citation type="journal article" date="2012" name="BMC Genomics">
        <title>Comparative genomics of the classical Bordetella subspecies: the evolution and exchange of virulence-associated diversity amongst closely related pathogens.</title>
        <authorList>
            <person name="Park J."/>
            <person name="Zhang Y."/>
            <person name="Buboltz A.M."/>
            <person name="Zhang X."/>
            <person name="Schuster S.C."/>
            <person name="Ahuja U."/>
            <person name="Liu M."/>
            <person name="Miller J.F."/>
            <person name="Sebaihia M."/>
            <person name="Bentley S.D."/>
            <person name="Parkhill J."/>
            <person name="Harvill E.T."/>
        </authorList>
    </citation>
    <scope>NUCLEOTIDE SEQUENCE [LARGE SCALE GENOMIC DNA]</scope>
    <source>
        <strain evidence="8 9">Bpp5</strain>
    </source>
</reference>
<evidence type="ECO:0000256" key="6">
    <source>
        <dbReference type="SAM" id="SignalP"/>
    </source>
</evidence>
<keyword evidence="2 6" id="KW-0732">Signal</keyword>
<feature type="chain" id="PRO_5003834810" evidence="6">
    <location>
        <begin position="19"/>
        <end position="80"/>
    </location>
</feature>
<dbReference type="PANTHER" id="PTHR37011:SF1">
    <property type="entry name" value="POT FAMILY PEPTIDE TRANSPORT PROTEIN"/>
    <property type="match status" value="1"/>
</dbReference>
<dbReference type="NCBIfam" id="NF033216">
    <property type="entry name" value="lipo_YgdI_YgdR"/>
    <property type="match status" value="1"/>
</dbReference>
<sequence>MSLWRLPMTLKTMTLAFAVTGLGVLAGCSSPSVVQQRDGSQVVTPDEPKYNEDTGFYEYEKDGHKVQMNKDDVKTIEEVK</sequence>
<protein>
    <submittedName>
        <fullName evidence="8">Lipoprotein</fullName>
    </submittedName>
</protein>
<dbReference type="PANTHER" id="PTHR37011">
    <property type="entry name" value="POT FAMILY PEPTIDE TRANSPORT PROTEIN-RELATED"/>
    <property type="match status" value="1"/>
</dbReference>
<dbReference type="SUPFAM" id="SSF50182">
    <property type="entry name" value="Sm-like ribonucleoproteins"/>
    <property type="match status" value="1"/>
</dbReference>
<name>K0MH55_BORPB</name>